<keyword evidence="4" id="KW-1185">Reference proteome</keyword>
<proteinExistence type="predicted"/>
<dbReference type="PROSITE" id="PS51257">
    <property type="entry name" value="PROKAR_LIPOPROTEIN"/>
    <property type="match status" value="1"/>
</dbReference>
<dbReference type="PROSITE" id="PS50914">
    <property type="entry name" value="BON"/>
    <property type="match status" value="1"/>
</dbReference>
<feature type="chain" id="PRO_5016810812" evidence="1">
    <location>
        <begin position="21"/>
        <end position="126"/>
    </location>
</feature>
<feature type="signal peptide" evidence="1">
    <location>
        <begin position="1"/>
        <end position="20"/>
    </location>
</feature>
<organism evidence="3 4">
    <name type="scientific">Pseudorhodoferax soli</name>
    <dbReference type="NCBI Taxonomy" id="545864"/>
    <lineage>
        <taxon>Bacteria</taxon>
        <taxon>Pseudomonadati</taxon>
        <taxon>Pseudomonadota</taxon>
        <taxon>Betaproteobacteria</taxon>
        <taxon>Burkholderiales</taxon>
        <taxon>Comamonadaceae</taxon>
    </lineage>
</organism>
<dbReference type="EMBL" id="QPJK01000003">
    <property type="protein sequence ID" value="RCW72829.1"/>
    <property type="molecule type" value="Genomic_DNA"/>
</dbReference>
<protein>
    <submittedName>
        <fullName evidence="3">BON domain-containing protein</fullName>
    </submittedName>
</protein>
<dbReference type="Gene3D" id="3.30.1340.30">
    <property type="match status" value="1"/>
</dbReference>
<evidence type="ECO:0000259" key="2">
    <source>
        <dbReference type="PROSITE" id="PS50914"/>
    </source>
</evidence>
<evidence type="ECO:0000313" key="4">
    <source>
        <dbReference type="Proteomes" id="UP000252884"/>
    </source>
</evidence>
<gene>
    <name evidence="3" type="ORF">DES41_103436</name>
</gene>
<feature type="domain" description="BON" evidence="2">
    <location>
        <begin position="49"/>
        <end position="117"/>
    </location>
</feature>
<name>A0A368XZG2_9BURK</name>
<evidence type="ECO:0000256" key="1">
    <source>
        <dbReference type="SAM" id="SignalP"/>
    </source>
</evidence>
<dbReference type="InterPro" id="IPR007055">
    <property type="entry name" value="BON_dom"/>
</dbReference>
<keyword evidence="1" id="KW-0732">Signal</keyword>
<evidence type="ECO:0000313" key="3">
    <source>
        <dbReference type="EMBL" id="RCW72829.1"/>
    </source>
</evidence>
<sequence length="126" mass="13053">MKFACSVLVCAGLACAPALADEPSETALSAAARAKTSASCRSGDSGFFRDQGLGMKLASKLKFRKKLLSEQIDARVSNGVATLSGGVSSPQLIVLALNIAAEVEGVHCIHNFLRVGPPTPAPEPMR</sequence>
<dbReference type="Pfam" id="PF04972">
    <property type="entry name" value="BON"/>
    <property type="match status" value="1"/>
</dbReference>
<accession>A0A368XZG2</accession>
<dbReference type="OrthoDB" id="8907578at2"/>
<dbReference type="Proteomes" id="UP000252884">
    <property type="component" value="Unassembled WGS sequence"/>
</dbReference>
<reference evidence="3 4" key="1">
    <citation type="submission" date="2018-07" db="EMBL/GenBank/DDBJ databases">
        <title>Genomic Encyclopedia of Type Strains, Phase IV (KMG-IV): sequencing the most valuable type-strain genomes for metagenomic binning, comparative biology and taxonomic classification.</title>
        <authorList>
            <person name="Goeker M."/>
        </authorList>
    </citation>
    <scope>NUCLEOTIDE SEQUENCE [LARGE SCALE GENOMIC DNA]</scope>
    <source>
        <strain evidence="3 4">DSM 21634</strain>
    </source>
</reference>
<comment type="caution">
    <text evidence="3">The sequence shown here is derived from an EMBL/GenBank/DDBJ whole genome shotgun (WGS) entry which is preliminary data.</text>
</comment>
<dbReference type="AlphaFoldDB" id="A0A368XZG2"/>
<dbReference type="RefSeq" id="WP_147282852.1">
    <property type="nucleotide sequence ID" value="NZ_QPJK01000003.1"/>
</dbReference>